<evidence type="ECO:0000256" key="8">
    <source>
        <dbReference type="SAM" id="Phobius"/>
    </source>
</evidence>
<dbReference type="GO" id="GO:0016763">
    <property type="term" value="F:pentosyltransferase activity"/>
    <property type="evidence" value="ECO:0007669"/>
    <property type="project" value="TreeGrafter"/>
</dbReference>
<feature type="transmembrane region" description="Helical" evidence="8">
    <location>
        <begin position="324"/>
        <end position="340"/>
    </location>
</feature>
<feature type="transmembrane region" description="Helical" evidence="8">
    <location>
        <begin position="201"/>
        <end position="217"/>
    </location>
</feature>
<feature type="domain" description="ArnT-like N-terminal" evidence="9">
    <location>
        <begin position="21"/>
        <end position="278"/>
    </location>
</feature>
<evidence type="ECO:0000256" key="3">
    <source>
        <dbReference type="ARBA" id="ARBA00022676"/>
    </source>
</evidence>
<feature type="transmembrane region" description="Helical" evidence="8">
    <location>
        <begin position="179"/>
        <end position="195"/>
    </location>
</feature>
<feature type="transmembrane region" description="Helical" evidence="8">
    <location>
        <begin position="224"/>
        <end position="242"/>
    </location>
</feature>
<proteinExistence type="predicted"/>
<keyword evidence="6 8" id="KW-1133">Transmembrane helix</keyword>
<dbReference type="Gene3D" id="1.25.40.10">
    <property type="entry name" value="Tetratricopeptide repeat domain"/>
    <property type="match status" value="1"/>
</dbReference>
<dbReference type="InterPro" id="IPR011990">
    <property type="entry name" value="TPR-like_helical_dom_sf"/>
</dbReference>
<evidence type="ECO:0000313" key="11">
    <source>
        <dbReference type="Proteomes" id="UP000287247"/>
    </source>
</evidence>
<evidence type="ECO:0000256" key="2">
    <source>
        <dbReference type="ARBA" id="ARBA00022475"/>
    </source>
</evidence>
<evidence type="ECO:0000313" key="10">
    <source>
        <dbReference type="EMBL" id="GBF82909.1"/>
    </source>
</evidence>
<dbReference type="InterPro" id="IPR003342">
    <property type="entry name" value="ArnT-like_N"/>
</dbReference>
<accession>A0A401INT4</accession>
<dbReference type="GO" id="GO:0005886">
    <property type="term" value="C:plasma membrane"/>
    <property type="evidence" value="ECO:0007669"/>
    <property type="project" value="UniProtKB-SubCell"/>
</dbReference>
<dbReference type="GO" id="GO:0000030">
    <property type="term" value="F:mannosyltransferase activity"/>
    <property type="evidence" value="ECO:0007669"/>
    <property type="project" value="InterPro"/>
</dbReference>
<gene>
    <name evidence="10" type="ORF">AsFPU1_4343</name>
</gene>
<feature type="transmembrane region" description="Helical" evidence="8">
    <location>
        <begin position="346"/>
        <end position="365"/>
    </location>
</feature>
<evidence type="ECO:0000259" key="9">
    <source>
        <dbReference type="Pfam" id="PF02366"/>
    </source>
</evidence>
<evidence type="ECO:0000256" key="4">
    <source>
        <dbReference type="ARBA" id="ARBA00022679"/>
    </source>
</evidence>
<protein>
    <submittedName>
        <fullName evidence="10">Glycosyl transferase</fullName>
    </submittedName>
</protein>
<dbReference type="AlphaFoldDB" id="A0A401INT4"/>
<feature type="transmembrane region" description="Helical" evidence="8">
    <location>
        <begin position="150"/>
        <end position="170"/>
    </location>
</feature>
<dbReference type="PANTHER" id="PTHR33908:SF11">
    <property type="entry name" value="MEMBRANE PROTEIN"/>
    <property type="match status" value="1"/>
</dbReference>
<feature type="transmembrane region" description="Helical" evidence="8">
    <location>
        <begin position="107"/>
        <end position="130"/>
    </location>
</feature>
<evidence type="ECO:0000256" key="1">
    <source>
        <dbReference type="ARBA" id="ARBA00004651"/>
    </source>
</evidence>
<keyword evidence="11" id="KW-1185">Reference proteome</keyword>
<name>A0A401INT4_APHSA</name>
<reference evidence="11" key="1">
    <citation type="submission" date="2017-05" db="EMBL/GenBank/DDBJ databases">
        <title>Physiological properties and genetic analysis related to exopolysaccharide production of fresh-water unicellular cyanobacterium Aphanothece sacrum, Suizenji Nori, that has been cultured as a food source in Japan.</title>
        <authorList>
            <person name="Kanesaki Y."/>
            <person name="Yoshikawa S."/>
            <person name="Ohki K."/>
        </authorList>
    </citation>
    <scope>NUCLEOTIDE SEQUENCE [LARGE SCALE GENOMIC DNA]</scope>
    <source>
        <strain evidence="11">FPU1</strain>
    </source>
</reference>
<organism evidence="10 11">
    <name type="scientific">Aphanothece sacrum FPU1</name>
    <dbReference type="NCBI Taxonomy" id="1920663"/>
    <lineage>
        <taxon>Bacteria</taxon>
        <taxon>Bacillati</taxon>
        <taxon>Cyanobacteriota</taxon>
        <taxon>Cyanophyceae</taxon>
        <taxon>Oscillatoriophycideae</taxon>
        <taxon>Chroococcales</taxon>
        <taxon>Aphanothecaceae</taxon>
        <taxon>Aphanothece</taxon>
    </lineage>
</organism>
<comment type="subcellular location">
    <subcellularLocation>
        <location evidence="1">Cell membrane</location>
        <topology evidence="1">Multi-pass membrane protein</topology>
    </subcellularLocation>
</comment>
<keyword evidence="5 8" id="KW-0812">Transmembrane</keyword>
<keyword evidence="3" id="KW-0328">Glycosyltransferase</keyword>
<dbReference type="PANTHER" id="PTHR33908">
    <property type="entry name" value="MANNOSYLTRANSFERASE YKCB-RELATED"/>
    <property type="match status" value="1"/>
</dbReference>
<dbReference type="RefSeq" id="WP_227873616.1">
    <property type="nucleotide sequence ID" value="NZ_BDQK01000017.1"/>
</dbReference>
<evidence type="ECO:0000256" key="7">
    <source>
        <dbReference type="ARBA" id="ARBA00023136"/>
    </source>
</evidence>
<dbReference type="Pfam" id="PF02366">
    <property type="entry name" value="PMT"/>
    <property type="match status" value="1"/>
</dbReference>
<dbReference type="InterPro" id="IPR050297">
    <property type="entry name" value="LipidA_mod_glycosyltrf_83"/>
</dbReference>
<feature type="transmembrane region" description="Helical" evidence="8">
    <location>
        <begin position="285"/>
        <end position="303"/>
    </location>
</feature>
<keyword evidence="7 8" id="KW-0472">Membrane</keyword>
<feature type="transmembrane region" description="Helical" evidence="8">
    <location>
        <begin position="79"/>
        <end position="95"/>
    </location>
</feature>
<sequence>MPMNKKSLSLTPSRVWIILGLIWLASNLCDRIWLMLDHSMPAWDQSNHLNKSLQYVYELESPQFLNGEWWRNFWKLSSKYPPLTYIIAAIFQKIFGVGNDQALLTNLLYSAILILSVYTLGKILFSPQVGLWGATLSILIPRLYQTRLQFVIDNTLLTLTIACFCCLTLWKIQKYKEKQWLWTVIFGLVWGLALLTKQSVMFFLLTPLLWLGLTYLWQGKWERILQLITSFIVSSLIWFPWYRTNWIYLFSTVQNSNAIPASYEGDPPLNTLAAWTYYWQDLPLAMGWILLIVPLVGLLLHLLRRFPGINEDVDSKKAISGIKWLGVYFLGSYLICSAIFNKDTRYIMSYLPILAIFLGYCLTLWRGKYKPVRWVTLGVAIWVMVTNLFPISFNDNLTLSLSPGVLFRPYMGPEIPNTELMETVRKTTPYQLANLGVIANTDSINHNTLNYYGQLANFQIYGRELGNKAEDIQQDQQYFDWFVTKTGDNGFARDTQLALAKKLENDPNFKVIKAWELPDKSTLKLYQRKTPSVRVESLSKPIDQIKLDQVIIPQKAIPGLPVAVTYEWSGNLSELNSGIVLLDWQLMGDKTKTNFWIHDHGFGQGMLYHKSGDDKGVKLIETMSMIPPKNMLPGQYELKATYLNRQTQKTYPINIPKITLTLDPNAYPIVAPPLDLNSQLRGLSLNLGQGIDGLGKIFDEIDRINQYDPIQDYLKQTQEALTYRLTHQSTQYQLDWTYGVVLSYILQENPQGAIAALKELIKLDPNNPYHHGYLGFVYLYDWQPKAAEIAIKSALKLKSNIKEFQYLDGISAIMQGNFIKGWRVLSPLL</sequence>
<feature type="transmembrane region" description="Helical" evidence="8">
    <location>
        <begin position="372"/>
        <end position="393"/>
    </location>
</feature>
<dbReference type="EMBL" id="BDQK01000017">
    <property type="protein sequence ID" value="GBF82909.1"/>
    <property type="molecule type" value="Genomic_DNA"/>
</dbReference>
<dbReference type="GO" id="GO:0009103">
    <property type="term" value="P:lipopolysaccharide biosynthetic process"/>
    <property type="evidence" value="ECO:0007669"/>
    <property type="project" value="UniProtKB-ARBA"/>
</dbReference>
<comment type="caution">
    <text evidence="10">The sequence shown here is derived from an EMBL/GenBank/DDBJ whole genome shotgun (WGS) entry which is preliminary data.</text>
</comment>
<evidence type="ECO:0000256" key="5">
    <source>
        <dbReference type="ARBA" id="ARBA00022692"/>
    </source>
</evidence>
<evidence type="ECO:0000256" key="6">
    <source>
        <dbReference type="ARBA" id="ARBA00022989"/>
    </source>
</evidence>
<keyword evidence="4 10" id="KW-0808">Transferase</keyword>
<dbReference type="Proteomes" id="UP000287247">
    <property type="component" value="Unassembled WGS sequence"/>
</dbReference>
<dbReference type="SUPFAM" id="SSF48452">
    <property type="entry name" value="TPR-like"/>
    <property type="match status" value="1"/>
</dbReference>
<keyword evidence="2" id="KW-1003">Cell membrane</keyword>
<dbReference type="GO" id="GO:0006493">
    <property type="term" value="P:protein O-linked glycosylation"/>
    <property type="evidence" value="ECO:0007669"/>
    <property type="project" value="InterPro"/>
</dbReference>